<evidence type="ECO:0000313" key="7">
    <source>
        <dbReference type="EMBL" id="MBW9064396.1"/>
    </source>
</evidence>
<evidence type="ECO:0000256" key="3">
    <source>
        <dbReference type="ARBA" id="ARBA00048267"/>
    </source>
</evidence>
<feature type="compositionally biased region" description="Basic and acidic residues" evidence="5">
    <location>
        <begin position="308"/>
        <end position="320"/>
    </location>
</feature>
<feature type="active site" evidence="4">
    <location>
        <position position="132"/>
    </location>
</feature>
<dbReference type="Proteomes" id="UP000757604">
    <property type="component" value="Unassembled WGS sequence"/>
</dbReference>
<dbReference type="Gene3D" id="3.40.50.180">
    <property type="entry name" value="Methylesterase CheB, C-terminal domain"/>
    <property type="match status" value="1"/>
</dbReference>
<dbReference type="SUPFAM" id="SSF52738">
    <property type="entry name" value="Methylesterase CheB, C-terminal domain"/>
    <property type="match status" value="1"/>
</dbReference>
<dbReference type="RefSeq" id="WP_220372384.1">
    <property type="nucleotide sequence ID" value="NZ_JAEUAO010000003.1"/>
</dbReference>
<dbReference type="InterPro" id="IPR035909">
    <property type="entry name" value="CheB_C"/>
</dbReference>
<protein>
    <recommendedName>
        <fullName evidence="2">protein-glutamate methylesterase</fullName>
        <ecNumber evidence="2">3.1.1.61</ecNumber>
    </recommendedName>
</protein>
<dbReference type="EC" id="3.1.1.61" evidence="2"/>
<sequence>MDRRRDIIAIGGSLGAVGAMNNLLRSLPPDLAATLFVVIHVGAHGNKLLADVLGVNPCFPVTTAVDGERAHPGRAYVAPADHHLLVIDDIIRLGRGPRENLSRPAIDPLFRSVAANFGPRTIAIVLTGMLNDGAAGLADVKRCGGVTVVQNPSDAIAPDMPLGALNANRVDYRASLVDLPGLIHSLTSEEAGPPVPVPPDIKLEIDIALGREINAHMLSTIADPVVISCPSCGGVLSQIKSSPPLRFRCQVGHAYTSEALAAEKEGAVDEAMRVALRIIEERVALSEKMAEDARRSGFDAAAAANRRRAAEARRHSETLRRAVLGKAENTADQSEDLDETAAPPSTS</sequence>
<dbReference type="PANTHER" id="PTHR42872">
    <property type="entry name" value="PROTEIN-GLUTAMATE METHYLESTERASE/PROTEIN-GLUTAMINE GLUTAMINASE"/>
    <property type="match status" value="1"/>
</dbReference>
<dbReference type="PANTHER" id="PTHR42872:SF6">
    <property type="entry name" value="PROTEIN-GLUTAMATE METHYLESTERASE_PROTEIN-GLUTAMINE GLUTAMINASE"/>
    <property type="match status" value="1"/>
</dbReference>
<feature type="domain" description="CheB-type methylesterase" evidence="6">
    <location>
        <begin position="1"/>
        <end position="190"/>
    </location>
</feature>
<dbReference type="PIRSF" id="PIRSF036461">
    <property type="entry name" value="Chmtx_methlestr"/>
    <property type="match status" value="1"/>
</dbReference>
<feature type="active site" evidence="4">
    <location>
        <position position="13"/>
    </location>
</feature>
<name>A0ABS7HCH6_9HYPH</name>
<dbReference type="InterPro" id="IPR000673">
    <property type="entry name" value="Sig_transdc_resp-reg_Me-estase"/>
</dbReference>
<dbReference type="InterPro" id="IPR011247">
    <property type="entry name" value="Chemotax_prot-Glu_Me-esterase"/>
</dbReference>
<accession>A0ABS7HCH6</accession>
<proteinExistence type="predicted"/>
<dbReference type="CDD" id="cd16433">
    <property type="entry name" value="CheB"/>
    <property type="match status" value="1"/>
</dbReference>
<organism evidence="7 8">
    <name type="scientific">Rhizobium herbae</name>
    <dbReference type="NCBI Taxonomy" id="508661"/>
    <lineage>
        <taxon>Bacteria</taxon>
        <taxon>Pseudomonadati</taxon>
        <taxon>Pseudomonadota</taxon>
        <taxon>Alphaproteobacteria</taxon>
        <taxon>Hyphomicrobiales</taxon>
        <taxon>Rhizobiaceae</taxon>
        <taxon>Rhizobium/Agrobacterium group</taxon>
        <taxon>Rhizobium</taxon>
    </lineage>
</organism>
<evidence type="ECO:0000259" key="6">
    <source>
        <dbReference type="PROSITE" id="PS50122"/>
    </source>
</evidence>
<feature type="region of interest" description="Disordered" evidence="5">
    <location>
        <begin position="307"/>
        <end position="347"/>
    </location>
</feature>
<reference evidence="7 8" key="1">
    <citation type="journal article" date="2021" name="MBio">
        <title>Poor Competitiveness of Bradyrhizobium in Pigeon Pea Root Colonization in Indian Soils.</title>
        <authorList>
            <person name="Chalasani D."/>
            <person name="Basu A."/>
            <person name="Pullabhotla S.V.S.R.N."/>
            <person name="Jorrin B."/>
            <person name="Neal A.L."/>
            <person name="Poole P.S."/>
            <person name="Podile A.R."/>
            <person name="Tkacz A."/>
        </authorList>
    </citation>
    <scope>NUCLEOTIDE SEQUENCE [LARGE SCALE GENOMIC DNA]</scope>
    <source>
        <strain evidence="7 8">HU44</strain>
    </source>
</reference>
<dbReference type="Pfam" id="PF01339">
    <property type="entry name" value="CheB_methylest"/>
    <property type="match status" value="1"/>
</dbReference>
<feature type="active site" evidence="4">
    <location>
        <position position="40"/>
    </location>
</feature>
<dbReference type="PROSITE" id="PS50122">
    <property type="entry name" value="CHEB"/>
    <property type="match status" value="1"/>
</dbReference>
<evidence type="ECO:0000313" key="8">
    <source>
        <dbReference type="Proteomes" id="UP000757604"/>
    </source>
</evidence>
<dbReference type="EMBL" id="JAEUAO010000003">
    <property type="protein sequence ID" value="MBW9064396.1"/>
    <property type="molecule type" value="Genomic_DNA"/>
</dbReference>
<keyword evidence="4" id="KW-0145">Chemotaxis</keyword>
<comment type="catalytic activity">
    <reaction evidence="3">
        <text>[protein]-L-glutamate 5-O-methyl ester + H2O = L-glutamyl-[protein] + methanol + H(+)</text>
        <dbReference type="Rhea" id="RHEA:23236"/>
        <dbReference type="Rhea" id="RHEA-COMP:10208"/>
        <dbReference type="Rhea" id="RHEA-COMP:10311"/>
        <dbReference type="ChEBI" id="CHEBI:15377"/>
        <dbReference type="ChEBI" id="CHEBI:15378"/>
        <dbReference type="ChEBI" id="CHEBI:17790"/>
        <dbReference type="ChEBI" id="CHEBI:29973"/>
        <dbReference type="ChEBI" id="CHEBI:82795"/>
        <dbReference type="EC" id="3.1.1.61"/>
    </reaction>
</comment>
<keyword evidence="1 4" id="KW-0378">Hydrolase</keyword>
<comment type="caution">
    <text evidence="7">The sequence shown here is derived from an EMBL/GenBank/DDBJ whole genome shotgun (WGS) entry which is preliminary data.</text>
</comment>
<evidence type="ECO:0000256" key="1">
    <source>
        <dbReference type="ARBA" id="ARBA00022801"/>
    </source>
</evidence>
<gene>
    <name evidence="7" type="ORF">JNB71_13795</name>
</gene>
<keyword evidence="8" id="KW-1185">Reference proteome</keyword>
<evidence type="ECO:0000256" key="5">
    <source>
        <dbReference type="SAM" id="MobiDB-lite"/>
    </source>
</evidence>
<evidence type="ECO:0000256" key="4">
    <source>
        <dbReference type="PROSITE-ProRule" id="PRU00050"/>
    </source>
</evidence>
<evidence type="ECO:0000256" key="2">
    <source>
        <dbReference type="ARBA" id="ARBA00039140"/>
    </source>
</evidence>